<dbReference type="SUPFAM" id="SSF56935">
    <property type="entry name" value="Porins"/>
    <property type="match status" value="1"/>
</dbReference>
<evidence type="ECO:0000313" key="2">
    <source>
        <dbReference type="EMBL" id="CUN19850.1"/>
    </source>
</evidence>
<dbReference type="EMBL" id="JAQMPJ010000002">
    <property type="protein sequence ID" value="MDB9004358.1"/>
    <property type="molecule type" value="Genomic_DNA"/>
</dbReference>
<name>A0A173UZQ0_PARDI</name>
<evidence type="ECO:0000313" key="4">
    <source>
        <dbReference type="Proteomes" id="UP000095591"/>
    </source>
</evidence>
<keyword evidence="1" id="KW-0732">Signal</keyword>
<dbReference type="Gene3D" id="2.40.160.60">
    <property type="entry name" value="Outer membrane protein transport protein (OMPP1/FadL/TodX)"/>
    <property type="match status" value="1"/>
</dbReference>
<dbReference type="NCBIfam" id="NF033711">
    <property type="entry name" value="T9SS_PorQ"/>
    <property type="match status" value="1"/>
</dbReference>
<feature type="chain" id="PRO_5008013433" evidence="1">
    <location>
        <begin position="20"/>
        <end position="336"/>
    </location>
</feature>
<reference evidence="2 4" key="1">
    <citation type="submission" date="2015-09" db="EMBL/GenBank/DDBJ databases">
        <authorList>
            <consortium name="Pathogen Informatics"/>
        </authorList>
    </citation>
    <scope>NUCLEOTIDE SEQUENCE [LARGE SCALE GENOMIC DNA]</scope>
    <source>
        <strain evidence="2 4">2789STDY5608872</strain>
    </source>
</reference>
<dbReference type="RefSeq" id="WP_044545565.1">
    <property type="nucleotide sequence ID" value="NZ_CDRH01000294.1"/>
</dbReference>
<dbReference type="AlphaFoldDB" id="A0A173UZQ0"/>
<organism evidence="2 4">
    <name type="scientific">Parabacteroides distasonis</name>
    <dbReference type="NCBI Taxonomy" id="823"/>
    <lineage>
        <taxon>Bacteria</taxon>
        <taxon>Pseudomonadati</taxon>
        <taxon>Bacteroidota</taxon>
        <taxon>Bacteroidia</taxon>
        <taxon>Bacteroidales</taxon>
        <taxon>Tannerellaceae</taxon>
        <taxon>Parabacteroides</taxon>
    </lineage>
</organism>
<gene>
    <name evidence="3" type="primary">porQ</name>
    <name evidence="2" type="ORF">ERS852429_02440</name>
    <name evidence="3" type="ORF">PN599_05030</name>
</gene>
<dbReference type="Proteomes" id="UP000095591">
    <property type="component" value="Unassembled WGS sequence"/>
</dbReference>
<dbReference type="EMBL" id="CYXP01000005">
    <property type="protein sequence ID" value="CUN19850.1"/>
    <property type="molecule type" value="Genomic_DNA"/>
</dbReference>
<evidence type="ECO:0000313" key="3">
    <source>
        <dbReference type="EMBL" id="MDB9004358.1"/>
    </source>
</evidence>
<protein>
    <submittedName>
        <fullName evidence="3">Type IX secretion system protein PorQ</fullName>
    </submittedName>
</protein>
<dbReference type="NCBIfam" id="NF033709">
    <property type="entry name" value="PorV_fam"/>
    <property type="match status" value="1"/>
</dbReference>
<feature type="signal peptide" evidence="1">
    <location>
        <begin position="1"/>
        <end position="19"/>
    </location>
</feature>
<evidence type="ECO:0000256" key="1">
    <source>
        <dbReference type="SAM" id="SignalP"/>
    </source>
</evidence>
<proteinExistence type="predicted"/>
<dbReference type="Proteomes" id="UP001210126">
    <property type="component" value="Unassembled WGS sequence"/>
</dbReference>
<accession>A0A173UZQ0</accession>
<sequence>MRNKLFILILFVVTLSVSAQNGSEAYTFLRFPTSTRANALGGHTVALVERDPSLIFHNPALLGAEMDGMINLNYMNYISDINVGSALFTKAHGEKGAWGVGAMFISYGDIKEVLPDNVVTGASLSAKDISVNGFYSRDLNERWRGGLSLKFLYSGLADYTSIGLCVDAGLSYYNSDKGFSFGFALKNIGAQLKAYEDERQKMPWDIQMGITQKMAHAPIRFSLTAQYLNRWKFDYIDNTDKEYDGDSFVKTLAKHFIIGVDFIPSENFWVGVGFNPKVNMDMKLKGGGSFSGFSAGAGVRIKMFDVGFSLAKYHPSAMSMMISVSTTLADFKKVTE</sequence>
<reference evidence="3" key="2">
    <citation type="submission" date="2023-01" db="EMBL/GenBank/DDBJ databases">
        <title>Human gut microbiome strain richness.</title>
        <authorList>
            <person name="Chen-Liaw A."/>
        </authorList>
    </citation>
    <scope>NUCLEOTIDE SEQUENCE</scope>
    <source>
        <strain evidence="3">RTP21484st1_E5_RTP21484_190118</strain>
    </source>
</reference>